<name>A0AA47MHM2_MERPO</name>
<gene>
    <name evidence="1" type="ORF">N1851_022732</name>
</gene>
<evidence type="ECO:0000313" key="1">
    <source>
        <dbReference type="EMBL" id="KAK0140290.1"/>
    </source>
</evidence>
<reference evidence="1" key="1">
    <citation type="journal article" date="2023" name="Front. Mar. Sci.">
        <title>A new Merluccius polli reference genome to investigate the effects of global change in West African waters.</title>
        <authorList>
            <person name="Mateo J.L."/>
            <person name="Blanco-Fernandez C."/>
            <person name="Garcia-Vazquez E."/>
            <person name="Machado-Schiaffino G."/>
        </authorList>
    </citation>
    <scope>NUCLEOTIDE SEQUENCE</scope>
    <source>
        <strain evidence="1">C29</strain>
        <tissue evidence="1">Fin</tissue>
    </source>
</reference>
<proteinExistence type="predicted"/>
<dbReference type="EMBL" id="JAOPHQ010004263">
    <property type="protein sequence ID" value="KAK0140290.1"/>
    <property type="molecule type" value="Genomic_DNA"/>
</dbReference>
<dbReference type="Proteomes" id="UP001174136">
    <property type="component" value="Unassembled WGS sequence"/>
</dbReference>
<sequence length="209" mass="23790">MYKLDSRHLQEGTPTPFFTILCRSTCSRVRITAEQTVVRTQATFYFHLRRIAQIKHCLSPPAAESLIHAFISSRLDYCNSLLTGITSHSLHRLQLVQNSAARLLTHTRSREHITPILHSLNWLPINIIFKTLLLTFKALHHLPPPPTCLTSSSPTAPPIKTFGDRAFSHTAPRLWNSLPQPVRDSPSLLTFKSRLKTFLFSQAYNLPYP</sequence>
<evidence type="ECO:0000313" key="2">
    <source>
        <dbReference type="Proteomes" id="UP001174136"/>
    </source>
</evidence>
<protein>
    <submittedName>
        <fullName evidence="1">Uncharacterized protein</fullName>
    </submittedName>
</protein>
<comment type="caution">
    <text evidence="1">The sequence shown here is derived from an EMBL/GenBank/DDBJ whole genome shotgun (WGS) entry which is preliminary data.</text>
</comment>
<keyword evidence="2" id="KW-1185">Reference proteome</keyword>
<organism evidence="1 2">
    <name type="scientific">Merluccius polli</name>
    <name type="common">Benguela hake</name>
    <name type="synonym">Merluccius cadenati</name>
    <dbReference type="NCBI Taxonomy" id="89951"/>
    <lineage>
        <taxon>Eukaryota</taxon>
        <taxon>Metazoa</taxon>
        <taxon>Chordata</taxon>
        <taxon>Craniata</taxon>
        <taxon>Vertebrata</taxon>
        <taxon>Euteleostomi</taxon>
        <taxon>Actinopterygii</taxon>
        <taxon>Neopterygii</taxon>
        <taxon>Teleostei</taxon>
        <taxon>Neoteleostei</taxon>
        <taxon>Acanthomorphata</taxon>
        <taxon>Zeiogadaria</taxon>
        <taxon>Gadariae</taxon>
        <taxon>Gadiformes</taxon>
        <taxon>Gadoidei</taxon>
        <taxon>Merlucciidae</taxon>
        <taxon>Merluccius</taxon>
    </lineage>
</organism>
<accession>A0AA47MHM2</accession>
<dbReference type="AlphaFoldDB" id="A0AA47MHM2"/>